<evidence type="ECO:0000259" key="12">
    <source>
        <dbReference type="Pfam" id="PF02767"/>
    </source>
</evidence>
<evidence type="ECO:0000259" key="11">
    <source>
        <dbReference type="Pfam" id="PF00712"/>
    </source>
</evidence>
<dbReference type="PANTHER" id="PTHR30478">
    <property type="entry name" value="DNA POLYMERASE III SUBUNIT BETA"/>
    <property type="match status" value="1"/>
</dbReference>
<dbReference type="PIRSF" id="PIRSF000804">
    <property type="entry name" value="DNA_pol_III_b"/>
    <property type="match status" value="1"/>
</dbReference>
<dbReference type="Gene3D" id="3.10.150.10">
    <property type="entry name" value="DNA Polymerase III, subunit A, domain 2"/>
    <property type="match status" value="1"/>
</dbReference>
<comment type="subcellular location">
    <subcellularLocation>
        <location evidence="1 10">Cytoplasm</location>
    </subcellularLocation>
</comment>
<feature type="domain" description="DNA polymerase III beta sliding clamp C-terminal" evidence="13">
    <location>
        <begin position="251"/>
        <end position="369"/>
    </location>
</feature>
<keyword evidence="6 10" id="KW-0548">Nucleotidyltransferase</keyword>
<name>A0A432MG25_9BACT</name>
<keyword evidence="9" id="KW-0238">DNA-binding</keyword>
<dbReference type="Pfam" id="PF02768">
    <property type="entry name" value="DNA_pol3_beta_3"/>
    <property type="match status" value="1"/>
</dbReference>
<dbReference type="GO" id="GO:0006271">
    <property type="term" value="P:DNA strand elongation involved in DNA replication"/>
    <property type="evidence" value="ECO:0007669"/>
    <property type="project" value="TreeGrafter"/>
</dbReference>
<evidence type="ECO:0000256" key="3">
    <source>
        <dbReference type="ARBA" id="ARBA00021035"/>
    </source>
</evidence>
<dbReference type="InterPro" id="IPR022637">
    <property type="entry name" value="DNA_polIII_beta_cen"/>
</dbReference>
<evidence type="ECO:0000256" key="10">
    <source>
        <dbReference type="PIRNR" id="PIRNR000804"/>
    </source>
</evidence>
<accession>A0A432MG25</accession>
<evidence type="ECO:0000256" key="2">
    <source>
        <dbReference type="ARBA" id="ARBA00010752"/>
    </source>
</evidence>
<evidence type="ECO:0000256" key="6">
    <source>
        <dbReference type="ARBA" id="ARBA00022695"/>
    </source>
</evidence>
<dbReference type="Proteomes" id="UP000280296">
    <property type="component" value="Unassembled WGS sequence"/>
</dbReference>
<dbReference type="GO" id="GO:0008408">
    <property type="term" value="F:3'-5' exonuclease activity"/>
    <property type="evidence" value="ECO:0007669"/>
    <property type="project" value="InterPro"/>
</dbReference>
<dbReference type="EMBL" id="RYZH01000041">
    <property type="protein sequence ID" value="RUL85280.1"/>
    <property type="molecule type" value="Genomic_DNA"/>
</dbReference>
<feature type="domain" description="DNA polymerase III beta sliding clamp N-terminal" evidence="11">
    <location>
        <begin position="1"/>
        <end position="118"/>
    </location>
</feature>
<evidence type="ECO:0000256" key="5">
    <source>
        <dbReference type="ARBA" id="ARBA00022679"/>
    </source>
</evidence>
<dbReference type="InterPro" id="IPR022635">
    <property type="entry name" value="DNA_polIII_beta_C"/>
</dbReference>
<dbReference type="GO" id="GO:0003887">
    <property type="term" value="F:DNA-directed DNA polymerase activity"/>
    <property type="evidence" value="ECO:0007669"/>
    <property type="project" value="UniProtKB-UniRule"/>
</dbReference>
<dbReference type="SMART" id="SM00480">
    <property type="entry name" value="POL3Bc"/>
    <property type="match status" value="1"/>
</dbReference>
<protein>
    <recommendedName>
        <fullName evidence="3 10">Beta sliding clamp</fullName>
    </recommendedName>
</protein>
<dbReference type="SUPFAM" id="SSF55979">
    <property type="entry name" value="DNA clamp"/>
    <property type="match status" value="3"/>
</dbReference>
<keyword evidence="5 10" id="KW-0808">Transferase</keyword>
<sequence length="373" mass="40549">MKLLCDREQLLAAFGAVGGVVPARSPKPILQHLKLVAAPGQGSTLMATDLEVGIRFRVLGVKVDQPGSVILPLQRMGQILRTSTGDDELALEVDGETLVVRGHRSEFKLPAEDPELFPDPPDFNAETGYRVAAEELRRAIRRTSFATDPDSTRYALAGVLMEPGPESITLVGTDGRRMARQIIGCEPEGAVEPPSQAPVVPVKALRLIERNLDDEEPARVAVQDGTAVLVKTGRAVIYSRLVEGRFPNYKAVMPSSFEARIPFAEVEPLLQAVEQAAIVTSKDSRGVDFQFGEGLLRLASQTADVGESHIELPISYDGKDVAITFDASYLLEALKALDPSQPIAAELIDHKSAAVFKTEDQYTYVVMPLNRDR</sequence>
<dbReference type="PANTHER" id="PTHR30478:SF0">
    <property type="entry name" value="BETA SLIDING CLAMP"/>
    <property type="match status" value="1"/>
</dbReference>
<comment type="subunit">
    <text evidence="10">Forms a ring-shaped head-to-tail homodimer around DNA.</text>
</comment>
<dbReference type="RefSeq" id="WP_126727024.1">
    <property type="nucleotide sequence ID" value="NZ_RYZH01000041.1"/>
</dbReference>
<evidence type="ECO:0000259" key="13">
    <source>
        <dbReference type="Pfam" id="PF02768"/>
    </source>
</evidence>
<proteinExistence type="inferred from homology"/>
<comment type="similarity">
    <text evidence="2 10">Belongs to the beta sliding clamp family.</text>
</comment>
<dbReference type="InterPro" id="IPR022634">
    <property type="entry name" value="DNA_polIII_beta_N"/>
</dbReference>
<dbReference type="GO" id="GO:0003677">
    <property type="term" value="F:DNA binding"/>
    <property type="evidence" value="ECO:0007669"/>
    <property type="project" value="UniProtKB-UniRule"/>
</dbReference>
<evidence type="ECO:0000313" key="14">
    <source>
        <dbReference type="EMBL" id="RUL85280.1"/>
    </source>
</evidence>
<dbReference type="OrthoDB" id="8421503at2"/>
<dbReference type="Gene3D" id="3.70.10.10">
    <property type="match status" value="1"/>
</dbReference>
<dbReference type="AlphaFoldDB" id="A0A432MG25"/>
<dbReference type="CDD" id="cd00140">
    <property type="entry name" value="beta_clamp"/>
    <property type="match status" value="1"/>
</dbReference>
<evidence type="ECO:0000313" key="15">
    <source>
        <dbReference type="Proteomes" id="UP000280296"/>
    </source>
</evidence>
<comment type="caution">
    <text evidence="14">The sequence shown here is derived from an EMBL/GenBank/DDBJ whole genome shotgun (WGS) entry which is preliminary data.</text>
</comment>
<evidence type="ECO:0000256" key="8">
    <source>
        <dbReference type="ARBA" id="ARBA00022932"/>
    </source>
</evidence>
<comment type="function">
    <text evidence="10">Confers DNA tethering and processivity to DNA polymerases and other proteins. Acts as a clamp, forming a ring around DNA (a reaction catalyzed by the clamp-loading complex) which diffuses in an ATP-independent manner freely and bidirectionally along dsDNA. Initially characterized for its ability to contact the catalytic subunit of DNA polymerase III (Pol III), a complex, multichain enzyme responsible for most of the replicative synthesis in bacteria; Pol III exhibits 3'-5' exonuclease proofreading activity. The beta chain is required for initiation of replication as well as for processivity of DNA replication.</text>
</comment>
<reference evidence="14 15" key="1">
    <citation type="submission" date="2018-12" db="EMBL/GenBank/DDBJ databases">
        <authorList>
            <person name="Toschakov S.V."/>
        </authorList>
    </citation>
    <scope>NUCLEOTIDE SEQUENCE [LARGE SCALE GENOMIC DNA]</scope>
    <source>
        <strain evidence="14 15">GM2012</strain>
    </source>
</reference>
<reference evidence="14 15" key="2">
    <citation type="submission" date="2019-01" db="EMBL/GenBank/DDBJ databases">
        <title>Tautonia sociabilis, a novel thermotolerant planctomycete of Isosphaeraceae family, isolated from a 4000 m deep subterranean habitat.</title>
        <authorList>
            <person name="Kovaleva O.L."/>
            <person name="Elcheninov A.G."/>
            <person name="Van Heerden E."/>
            <person name="Toshchakov S.V."/>
            <person name="Novikov A."/>
            <person name="Bonch-Osmolovskaya E.A."/>
            <person name="Kublanov I.V."/>
        </authorList>
    </citation>
    <scope>NUCLEOTIDE SEQUENCE [LARGE SCALE GENOMIC DNA]</scope>
    <source>
        <strain evidence="14 15">GM2012</strain>
    </source>
</reference>
<keyword evidence="7 10" id="KW-0235">DNA replication</keyword>
<dbReference type="Pfam" id="PF00712">
    <property type="entry name" value="DNA_pol3_beta"/>
    <property type="match status" value="1"/>
</dbReference>
<dbReference type="InterPro" id="IPR046938">
    <property type="entry name" value="DNA_clamp_sf"/>
</dbReference>
<feature type="domain" description="DNA polymerase III beta sliding clamp central" evidence="12">
    <location>
        <begin position="131"/>
        <end position="248"/>
    </location>
</feature>
<dbReference type="NCBIfam" id="TIGR00663">
    <property type="entry name" value="dnan"/>
    <property type="match status" value="1"/>
</dbReference>
<organism evidence="14 15">
    <name type="scientific">Tautonia sociabilis</name>
    <dbReference type="NCBI Taxonomy" id="2080755"/>
    <lineage>
        <taxon>Bacteria</taxon>
        <taxon>Pseudomonadati</taxon>
        <taxon>Planctomycetota</taxon>
        <taxon>Planctomycetia</taxon>
        <taxon>Isosphaerales</taxon>
        <taxon>Isosphaeraceae</taxon>
        <taxon>Tautonia</taxon>
    </lineage>
</organism>
<keyword evidence="4 10" id="KW-0963">Cytoplasm</keyword>
<gene>
    <name evidence="14" type="primary">dnaN</name>
    <name evidence="14" type="ORF">TsocGM_18910</name>
</gene>
<dbReference type="Pfam" id="PF02767">
    <property type="entry name" value="DNA_pol3_beta_2"/>
    <property type="match status" value="1"/>
</dbReference>
<evidence type="ECO:0000256" key="1">
    <source>
        <dbReference type="ARBA" id="ARBA00004496"/>
    </source>
</evidence>
<dbReference type="GO" id="GO:0009360">
    <property type="term" value="C:DNA polymerase III complex"/>
    <property type="evidence" value="ECO:0007669"/>
    <property type="project" value="InterPro"/>
</dbReference>
<keyword evidence="8 10" id="KW-0239">DNA-directed DNA polymerase</keyword>
<keyword evidence="15" id="KW-1185">Reference proteome</keyword>
<dbReference type="InterPro" id="IPR001001">
    <property type="entry name" value="DNA_polIII_beta"/>
</dbReference>
<evidence type="ECO:0000256" key="9">
    <source>
        <dbReference type="ARBA" id="ARBA00023125"/>
    </source>
</evidence>
<dbReference type="GO" id="GO:0005737">
    <property type="term" value="C:cytoplasm"/>
    <property type="evidence" value="ECO:0007669"/>
    <property type="project" value="UniProtKB-SubCell"/>
</dbReference>
<evidence type="ECO:0000256" key="7">
    <source>
        <dbReference type="ARBA" id="ARBA00022705"/>
    </source>
</evidence>
<evidence type="ECO:0000256" key="4">
    <source>
        <dbReference type="ARBA" id="ARBA00022490"/>
    </source>
</evidence>